<evidence type="ECO:0000256" key="1">
    <source>
        <dbReference type="SAM" id="SignalP"/>
    </source>
</evidence>
<proteinExistence type="predicted"/>
<feature type="domain" description="DUF1254" evidence="2">
    <location>
        <begin position="88"/>
        <end position="190"/>
    </location>
</feature>
<keyword evidence="4" id="KW-1185">Reference proteome</keyword>
<dbReference type="SUPFAM" id="SSF160935">
    <property type="entry name" value="VPA0735-like"/>
    <property type="match status" value="1"/>
</dbReference>
<dbReference type="InterPro" id="IPR037050">
    <property type="entry name" value="DUF1254_sf"/>
</dbReference>
<dbReference type="InterPro" id="IPR010679">
    <property type="entry name" value="DUF1254"/>
</dbReference>
<name>A0A5C5Z315_9BACT</name>
<evidence type="ECO:0000313" key="3">
    <source>
        <dbReference type="EMBL" id="TWT81251.1"/>
    </source>
</evidence>
<dbReference type="PANTHER" id="PTHR36509">
    <property type="entry name" value="BLL3101 PROTEIN"/>
    <property type="match status" value="1"/>
</dbReference>
<reference evidence="3 4" key="1">
    <citation type="submission" date="2019-02" db="EMBL/GenBank/DDBJ databases">
        <title>Deep-cultivation of Planctomycetes and their phenomic and genomic characterization uncovers novel biology.</title>
        <authorList>
            <person name="Wiegand S."/>
            <person name="Jogler M."/>
            <person name="Boedeker C."/>
            <person name="Pinto D."/>
            <person name="Vollmers J."/>
            <person name="Rivas-Marin E."/>
            <person name="Kohn T."/>
            <person name="Peeters S.H."/>
            <person name="Heuer A."/>
            <person name="Rast P."/>
            <person name="Oberbeckmann S."/>
            <person name="Bunk B."/>
            <person name="Jeske O."/>
            <person name="Meyerdierks A."/>
            <person name="Storesund J.E."/>
            <person name="Kallscheuer N."/>
            <person name="Luecker S."/>
            <person name="Lage O.M."/>
            <person name="Pohl T."/>
            <person name="Merkel B.J."/>
            <person name="Hornburger P."/>
            <person name="Mueller R.-W."/>
            <person name="Bruemmer F."/>
            <person name="Labrenz M."/>
            <person name="Spormann A.M."/>
            <person name="Op Den Camp H."/>
            <person name="Overmann J."/>
            <person name="Amann R."/>
            <person name="Jetten M.S.M."/>
            <person name="Mascher T."/>
            <person name="Medema M.H."/>
            <person name="Devos D.P."/>
            <person name="Kaster A.-K."/>
            <person name="Ovreas L."/>
            <person name="Rohde M."/>
            <person name="Galperin M.Y."/>
            <person name="Jogler C."/>
        </authorList>
    </citation>
    <scope>NUCLEOTIDE SEQUENCE [LARGE SCALE GENOMIC DNA]</scope>
    <source>
        <strain evidence="3 4">CA13</strain>
    </source>
</reference>
<dbReference type="OrthoDB" id="40820at2"/>
<keyword evidence="1" id="KW-0732">Signal</keyword>
<accession>A0A5C5Z315</accession>
<protein>
    <recommendedName>
        <fullName evidence="2">DUF1254 domain-containing protein</fullName>
    </recommendedName>
</protein>
<dbReference type="Pfam" id="PF06863">
    <property type="entry name" value="DUF1254"/>
    <property type="match status" value="1"/>
</dbReference>
<dbReference type="Proteomes" id="UP000315010">
    <property type="component" value="Unassembled WGS sequence"/>
</dbReference>
<comment type="caution">
    <text evidence="3">The sequence shown here is derived from an EMBL/GenBank/DDBJ whole genome shotgun (WGS) entry which is preliminary data.</text>
</comment>
<feature type="chain" id="PRO_5022716871" description="DUF1254 domain-containing protein" evidence="1">
    <location>
        <begin position="27"/>
        <end position="193"/>
    </location>
</feature>
<dbReference type="RefSeq" id="WP_146397077.1">
    <property type="nucleotide sequence ID" value="NZ_SJPJ01000001.1"/>
</dbReference>
<sequence length="193" mass="21559" precursor="true">MNRSQRLIASVAVIALLVFFPGQVAAQELTPPEVLAIAREAYGYGLPIVKNYQTMYADAIDQTGDQHKAPFNVLRHEDYVLENEDGVIAPVENSAVTPNWDVLRSSLWMDLRAQPVVLDVPEIEAERYYSIQLIDLFSFNFEYIGSRTTGNGAGRYLIAGPDWKGETPVGVDKIIRCETQFAFAIYRTQAATL</sequence>
<dbReference type="AlphaFoldDB" id="A0A5C5Z315"/>
<organism evidence="3 4">
    <name type="scientific">Novipirellula herctigrandis</name>
    <dbReference type="NCBI Taxonomy" id="2527986"/>
    <lineage>
        <taxon>Bacteria</taxon>
        <taxon>Pseudomonadati</taxon>
        <taxon>Planctomycetota</taxon>
        <taxon>Planctomycetia</taxon>
        <taxon>Pirellulales</taxon>
        <taxon>Pirellulaceae</taxon>
        <taxon>Novipirellula</taxon>
    </lineage>
</organism>
<dbReference type="Gene3D" id="2.60.40.1610">
    <property type="entry name" value="Domain of unknown function DUF1254"/>
    <property type="match status" value="1"/>
</dbReference>
<dbReference type="PANTHER" id="PTHR36509:SF2">
    <property type="entry name" value="BLL3101 PROTEIN"/>
    <property type="match status" value="1"/>
</dbReference>
<gene>
    <name evidence="3" type="ORF">CA13_27020</name>
</gene>
<dbReference type="EMBL" id="SJPJ01000001">
    <property type="protein sequence ID" value="TWT81251.1"/>
    <property type="molecule type" value="Genomic_DNA"/>
</dbReference>
<evidence type="ECO:0000259" key="2">
    <source>
        <dbReference type="Pfam" id="PF06863"/>
    </source>
</evidence>
<evidence type="ECO:0000313" key="4">
    <source>
        <dbReference type="Proteomes" id="UP000315010"/>
    </source>
</evidence>
<feature type="signal peptide" evidence="1">
    <location>
        <begin position="1"/>
        <end position="26"/>
    </location>
</feature>